<feature type="transmembrane region" description="Helical" evidence="6">
    <location>
        <begin position="7"/>
        <end position="30"/>
    </location>
</feature>
<keyword evidence="4 6" id="KW-1133">Transmembrane helix</keyword>
<dbReference type="EMBL" id="JXII01000002">
    <property type="protein sequence ID" value="KIH71410.1"/>
    <property type="molecule type" value="Genomic_DNA"/>
</dbReference>
<evidence type="ECO:0000313" key="7">
    <source>
        <dbReference type="EMBL" id="KIH71410.1"/>
    </source>
</evidence>
<dbReference type="AlphaFoldDB" id="A0A0C2HCI8"/>
<feature type="transmembrane region" description="Helical" evidence="6">
    <location>
        <begin position="36"/>
        <end position="55"/>
    </location>
</feature>
<comment type="caution">
    <text evidence="7">The sequence shown here is derived from an EMBL/GenBank/DDBJ whole genome shotgun (WGS) entry which is preliminary data.</text>
</comment>
<evidence type="ECO:0000256" key="4">
    <source>
        <dbReference type="ARBA" id="ARBA00022989"/>
    </source>
</evidence>
<keyword evidence="3 6" id="KW-0812">Transmembrane</keyword>
<feature type="transmembrane region" description="Helical" evidence="6">
    <location>
        <begin position="142"/>
        <end position="175"/>
    </location>
</feature>
<evidence type="ECO:0000313" key="8">
    <source>
        <dbReference type="Proteomes" id="UP000031546"/>
    </source>
</evidence>
<feature type="transmembrane region" description="Helical" evidence="6">
    <location>
        <begin position="235"/>
        <end position="258"/>
    </location>
</feature>
<keyword evidence="5 6" id="KW-0472">Membrane</keyword>
<evidence type="ECO:0000256" key="5">
    <source>
        <dbReference type="ARBA" id="ARBA00023136"/>
    </source>
</evidence>
<dbReference type="GO" id="GO:0005886">
    <property type="term" value="C:plasma membrane"/>
    <property type="evidence" value="ECO:0007669"/>
    <property type="project" value="UniProtKB-SubCell"/>
</dbReference>
<reference evidence="7 8" key="1">
    <citation type="submission" date="2015-01" db="EMBL/GenBank/DDBJ databases">
        <title>Genome sequences of high lactate-tolerant strain Salinicoccus roseus W12 with industrial interest.</title>
        <authorList>
            <person name="Wang H."/>
            <person name="Yu B."/>
        </authorList>
    </citation>
    <scope>NUCLEOTIDE SEQUENCE [LARGE SCALE GENOMIC DNA]</scope>
    <source>
        <strain evidence="7 8">W12</strain>
    </source>
</reference>
<feature type="transmembrane region" description="Helical" evidence="6">
    <location>
        <begin position="82"/>
        <end position="110"/>
    </location>
</feature>
<dbReference type="OrthoDB" id="3246647at2"/>
<dbReference type="STRING" id="45670.SN16_01615"/>
<dbReference type="InterPro" id="IPR050833">
    <property type="entry name" value="Poly_Biosynth_Transport"/>
</dbReference>
<comment type="subcellular location">
    <subcellularLocation>
        <location evidence="1">Cell membrane</location>
        <topology evidence="1">Multi-pass membrane protein</topology>
    </subcellularLocation>
</comment>
<protein>
    <recommendedName>
        <fullName evidence="9">O-antigen/teichoic acid export membrane protein</fullName>
    </recommendedName>
</protein>
<feature type="transmembrane region" description="Helical" evidence="6">
    <location>
        <begin position="352"/>
        <end position="370"/>
    </location>
</feature>
<feature type="transmembrane region" description="Helical" evidence="6">
    <location>
        <begin position="376"/>
        <end position="395"/>
    </location>
</feature>
<name>A0A0C2HCI8_9STAP</name>
<evidence type="ECO:0000256" key="1">
    <source>
        <dbReference type="ARBA" id="ARBA00004651"/>
    </source>
</evidence>
<evidence type="ECO:0000256" key="6">
    <source>
        <dbReference type="SAM" id="Phobius"/>
    </source>
</evidence>
<organism evidence="7 8">
    <name type="scientific">Salinicoccus roseus</name>
    <dbReference type="NCBI Taxonomy" id="45670"/>
    <lineage>
        <taxon>Bacteria</taxon>
        <taxon>Bacillati</taxon>
        <taxon>Bacillota</taxon>
        <taxon>Bacilli</taxon>
        <taxon>Bacillales</taxon>
        <taxon>Staphylococcaceae</taxon>
        <taxon>Salinicoccus</taxon>
    </lineage>
</organism>
<evidence type="ECO:0000256" key="2">
    <source>
        <dbReference type="ARBA" id="ARBA00022475"/>
    </source>
</evidence>
<dbReference type="PANTHER" id="PTHR30250">
    <property type="entry name" value="PST FAMILY PREDICTED COLANIC ACID TRANSPORTER"/>
    <property type="match status" value="1"/>
</dbReference>
<feature type="transmembrane region" description="Helical" evidence="6">
    <location>
        <begin position="279"/>
        <end position="297"/>
    </location>
</feature>
<feature type="transmembrane region" description="Helical" evidence="6">
    <location>
        <begin position="317"/>
        <end position="340"/>
    </location>
</feature>
<evidence type="ECO:0008006" key="9">
    <source>
        <dbReference type="Google" id="ProtNLM"/>
    </source>
</evidence>
<proteinExistence type="predicted"/>
<gene>
    <name evidence="7" type="ORF">SN16_01615</name>
</gene>
<keyword evidence="2" id="KW-1003">Cell membrane</keyword>
<evidence type="ECO:0000256" key="3">
    <source>
        <dbReference type="ARBA" id="ARBA00022692"/>
    </source>
</evidence>
<dbReference type="PANTHER" id="PTHR30250:SF11">
    <property type="entry name" value="O-ANTIGEN TRANSPORTER-RELATED"/>
    <property type="match status" value="1"/>
</dbReference>
<dbReference type="Proteomes" id="UP000031546">
    <property type="component" value="Unassembled WGS sequence"/>
</dbReference>
<accession>A0A0C2HCI8</accession>
<feature type="transmembrane region" description="Helical" evidence="6">
    <location>
        <begin position="196"/>
        <end position="215"/>
    </location>
</feature>
<sequence>MRSKMLNVFATLLFSMNQWLQVILITRMIGLYEVGLFSYFLAIAAPLVLFSRFSFSDLVPTQRRYAYGYTMFARFRNILNHLFLLTMVGLAVCLELTLYETVCLILFSLFKYYETKEDFIYTENIAESNIAFLGYSKILKSVLTITLFASAVLLTGSLLVAIISLAVAQITVYYLYDRRHTYYDNHQASLFSRLHFRNIFWLGLGLSLVGLLSSLNTNIPRYILEHYHSVEVLGIYATIMYFSAIAFNIVITINQSLIADFANAAARSREAFWRSFSRLLGLYLAILVIGNIILILYGNDILVFVYGAQFEGYQREMLLLGLFISLIIVEKTLEMALNIFNFYNIQLVLQGFNFIFSVLLSVLLIIPFGITGAFTVAILSALLVVFGQVAALLYARKHRIGPGGAQ</sequence>